<gene>
    <name evidence="1" type="ORF">AGLY_001766</name>
</gene>
<name>A0A6G0U547_APHGL</name>
<dbReference type="AlphaFoldDB" id="A0A6G0U547"/>
<reference evidence="1 2" key="1">
    <citation type="submission" date="2019-08" db="EMBL/GenBank/DDBJ databases">
        <title>The genome of the soybean aphid Biotype 1, its phylome, world population structure and adaptation to the North American continent.</title>
        <authorList>
            <person name="Giordano R."/>
            <person name="Donthu R.K."/>
            <person name="Hernandez A.G."/>
            <person name="Wright C.L."/>
            <person name="Zimin A.V."/>
        </authorList>
    </citation>
    <scope>NUCLEOTIDE SEQUENCE [LARGE SCALE GENOMIC DNA]</scope>
    <source>
        <tissue evidence="1">Whole aphids</tissue>
    </source>
</reference>
<dbReference type="EMBL" id="VYZN01000003">
    <property type="protein sequence ID" value="KAE9544077.1"/>
    <property type="molecule type" value="Genomic_DNA"/>
</dbReference>
<keyword evidence="2" id="KW-1185">Reference proteome</keyword>
<proteinExistence type="predicted"/>
<accession>A0A6G0U547</accession>
<protein>
    <submittedName>
        <fullName evidence="1">Uncharacterized protein</fullName>
    </submittedName>
</protein>
<organism evidence="1 2">
    <name type="scientific">Aphis glycines</name>
    <name type="common">Soybean aphid</name>
    <dbReference type="NCBI Taxonomy" id="307491"/>
    <lineage>
        <taxon>Eukaryota</taxon>
        <taxon>Metazoa</taxon>
        <taxon>Ecdysozoa</taxon>
        <taxon>Arthropoda</taxon>
        <taxon>Hexapoda</taxon>
        <taxon>Insecta</taxon>
        <taxon>Pterygota</taxon>
        <taxon>Neoptera</taxon>
        <taxon>Paraneoptera</taxon>
        <taxon>Hemiptera</taxon>
        <taxon>Sternorrhyncha</taxon>
        <taxon>Aphidomorpha</taxon>
        <taxon>Aphidoidea</taxon>
        <taxon>Aphididae</taxon>
        <taxon>Aphidini</taxon>
        <taxon>Aphis</taxon>
        <taxon>Aphis</taxon>
    </lineage>
</organism>
<comment type="caution">
    <text evidence="1">The sequence shown here is derived from an EMBL/GenBank/DDBJ whole genome shotgun (WGS) entry which is preliminary data.</text>
</comment>
<evidence type="ECO:0000313" key="1">
    <source>
        <dbReference type="EMBL" id="KAE9544077.1"/>
    </source>
</evidence>
<sequence>MSQILVDDTAIQCILILAIVQYVRTFPISYNVLSINIDCRDRLMGLKCSNSTGLLQCKLNGSGISENAVLWIIQILIANISMYLKRKYLSLTSCHVPFSDENVVPLQFPCLSTKPATVTDDNVVSLIFKPVIIPPFEHRALPNSMLISDGGSHGFYSVNVNQSTIVLYSNDNYITLSHIDLHRLKQLQHCIDLYIVEKQKKLESYQKTFDTAYALIKSDVNGLPSSCQRNEFTNQYIQNYDFSYSNIQSEDCSFMYELLQFHFNSLSNMILQDLVMFYEIHCYYITSNPINTLSAAFSKQGSKHKPGCVSHLLQ</sequence>
<dbReference type="Proteomes" id="UP000475862">
    <property type="component" value="Unassembled WGS sequence"/>
</dbReference>
<evidence type="ECO:0000313" key="2">
    <source>
        <dbReference type="Proteomes" id="UP000475862"/>
    </source>
</evidence>